<dbReference type="HOGENOM" id="CLU_042545_0_0_1"/>
<dbReference type="PROSITE" id="PS51782">
    <property type="entry name" value="LYSM"/>
    <property type="match status" value="1"/>
</dbReference>
<evidence type="ECO:0000313" key="5">
    <source>
        <dbReference type="Proteomes" id="UP000027920"/>
    </source>
</evidence>
<dbReference type="EMBL" id="AMGV01000023">
    <property type="protein sequence ID" value="KEF51450.1"/>
    <property type="molecule type" value="Genomic_DNA"/>
</dbReference>
<gene>
    <name evidence="4" type="ORF">A1O9_12367</name>
</gene>
<evidence type="ECO:0000313" key="4">
    <source>
        <dbReference type="EMBL" id="KEF51450.1"/>
    </source>
</evidence>
<comment type="caution">
    <text evidence="4">The sequence shown here is derived from an EMBL/GenBank/DDBJ whole genome shotgun (WGS) entry which is preliminary data.</text>
</comment>
<evidence type="ECO:0000259" key="3">
    <source>
        <dbReference type="PROSITE" id="PS51782"/>
    </source>
</evidence>
<dbReference type="CDD" id="cd00118">
    <property type="entry name" value="LysM"/>
    <property type="match status" value="1"/>
</dbReference>
<feature type="domain" description="LysM" evidence="3">
    <location>
        <begin position="76"/>
        <end position="121"/>
    </location>
</feature>
<dbReference type="InterPro" id="IPR036779">
    <property type="entry name" value="LysM_dom_sf"/>
</dbReference>
<dbReference type="Proteomes" id="UP000027920">
    <property type="component" value="Unassembled WGS sequence"/>
</dbReference>
<sequence>MYRNLPIALLFLSSTVLQSHTWAKPLPSNGALFDHEPRFSESSRAVSVVYPRLSQPSTAPKVKAPTRLRRAAPTWEKYTVNAGDTAWSIAVSHGITLEELQAANPHVPNWDEIEIGQVLNLPSPDSGDGGHPSTPSTNPASGFSQVTDSLAVHNFNPDEGSQLLVDFYRTYQGDGSLQSGWPAKSQWLSFNRMWDHVQSGLGEFCVGGVQSTTAQEKQDIRDSILNVSADALIDPRFVLAVVLQESNGCVRVRATTSSDGIHNPGVMQTSNGIGSCNDGAAISPCPRSEIHQMILDGVRLGDNNLVKALNEAGSIPGLGQAEEAQAFYRAARMYNSGFFSFTDGADLAQKGAIECYSSDIGNRLLGWYFADYSCFLNQD</sequence>
<name>A0A072P773_9EURO</name>
<evidence type="ECO:0000256" key="1">
    <source>
        <dbReference type="SAM" id="MobiDB-lite"/>
    </source>
</evidence>
<evidence type="ECO:0000256" key="2">
    <source>
        <dbReference type="SAM" id="SignalP"/>
    </source>
</evidence>
<dbReference type="InterPro" id="IPR018392">
    <property type="entry name" value="LysM"/>
</dbReference>
<dbReference type="GeneID" id="25287261"/>
<dbReference type="RefSeq" id="XP_013254040.1">
    <property type="nucleotide sequence ID" value="XM_013398586.1"/>
</dbReference>
<dbReference type="SUPFAM" id="SSF54106">
    <property type="entry name" value="LysM domain"/>
    <property type="match status" value="1"/>
</dbReference>
<dbReference type="SMART" id="SM00257">
    <property type="entry name" value="LysM"/>
    <property type="match status" value="1"/>
</dbReference>
<keyword evidence="5" id="KW-1185">Reference proteome</keyword>
<proteinExistence type="predicted"/>
<dbReference type="Gene3D" id="1.10.530.10">
    <property type="match status" value="1"/>
</dbReference>
<feature type="signal peptide" evidence="2">
    <location>
        <begin position="1"/>
        <end position="23"/>
    </location>
</feature>
<feature type="chain" id="PRO_5001683229" description="LysM domain-containing protein" evidence="2">
    <location>
        <begin position="24"/>
        <end position="379"/>
    </location>
</feature>
<feature type="compositionally biased region" description="Polar residues" evidence="1">
    <location>
        <begin position="133"/>
        <end position="143"/>
    </location>
</feature>
<accession>A0A072P773</accession>
<dbReference type="AlphaFoldDB" id="A0A072P773"/>
<keyword evidence="2" id="KW-0732">Signal</keyword>
<organism evidence="4 5">
    <name type="scientific">Exophiala aquamarina CBS 119918</name>
    <dbReference type="NCBI Taxonomy" id="1182545"/>
    <lineage>
        <taxon>Eukaryota</taxon>
        <taxon>Fungi</taxon>
        <taxon>Dikarya</taxon>
        <taxon>Ascomycota</taxon>
        <taxon>Pezizomycotina</taxon>
        <taxon>Eurotiomycetes</taxon>
        <taxon>Chaetothyriomycetidae</taxon>
        <taxon>Chaetothyriales</taxon>
        <taxon>Herpotrichiellaceae</taxon>
        <taxon>Exophiala</taxon>
    </lineage>
</organism>
<reference evidence="4 5" key="1">
    <citation type="submission" date="2013-03" db="EMBL/GenBank/DDBJ databases">
        <title>The Genome Sequence of Exophiala aquamarina CBS 119918.</title>
        <authorList>
            <consortium name="The Broad Institute Genomics Platform"/>
            <person name="Cuomo C."/>
            <person name="de Hoog S."/>
            <person name="Gorbushina A."/>
            <person name="Walker B."/>
            <person name="Young S.K."/>
            <person name="Zeng Q."/>
            <person name="Gargeya S."/>
            <person name="Fitzgerald M."/>
            <person name="Haas B."/>
            <person name="Abouelleil A."/>
            <person name="Allen A.W."/>
            <person name="Alvarado L."/>
            <person name="Arachchi H.M."/>
            <person name="Berlin A.M."/>
            <person name="Chapman S.B."/>
            <person name="Gainer-Dewar J."/>
            <person name="Goldberg J."/>
            <person name="Griggs A."/>
            <person name="Gujja S."/>
            <person name="Hansen M."/>
            <person name="Howarth C."/>
            <person name="Imamovic A."/>
            <person name="Ireland A."/>
            <person name="Larimer J."/>
            <person name="McCowan C."/>
            <person name="Murphy C."/>
            <person name="Pearson M."/>
            <person name="Poon T.W."/>
            <person name="Priest M."/>
            <person name="Roberts A."/>
            <person name="Saif S."/>
            <person name="Shea T."/>
            <person name="Sisk P."/>
            <person name="Sykes S."/>
            <person name="Wortman J."/>
            <person name="Nusbaum C."/>
            <person name="Birren B."/>
        </authorList>
    </citation>
    <scope>NUCLEOTIDE SEQUENCE [LARGE SCALE GENOMIC DNA]</scope>
    <source>
        <strain evidence="4 5">CBS 119918</strain>
    </source>
</reference>
<feature type="region of interest" description="Disordered" evidence="1">
    <location>
        <begin position="119"/>
        <end position="143"/>
    </location>
</feature>
<protein>
    <recommendedName>
        <fullName evidence="3">LysM domain-containing protein</fullName>
    </recommendedName>
</protein>
<dbReference type="Gene3D" id="3.10.350.10">
    <property type="entry name" value="LysM domain"/>
    <property type="match status" value="1"/>
</dbReference>
<dbReference type="VEuPathDB" id="FungiDB:A1O9_12367"/>
<dbReference type="OrthoDB" id="1193027at2759"/>
<dbReference type="Pfam" id="PF01476">
    <property type="entry name" value="LysM"/>
    <property type="match status" value="1"/>
</dbReference>